<keyword evidence="3" id="KW-1185">Reference proteome</keyword>
<dbReference type="PATRIC" id="fig|1434120.4.peg.1733"/>
<name>A0A0E3P5V8_9EURY</name>
<dbReference type="PANTHER" id="PTHR44086">
    <property type="entry name" value="THIOSULFATE SULFURTRANSFERASE RDL2, MITOCHONDRIAL-RELATED"/>
    <property type="match status" value="1"/>
</dbReference>
<dbReference type="CDD" id="cd00158">
    <property type="entry name" value="RHOD"/>
    <property type="match status" value="1"/>
</dbReference>
<dbReference type="Pfam" id="PF00581">
    <property type="entry name" value="Rhodanese"/>
    <property type="match status" value="1"/>
</dbReference>
<dbReference type="AlphaFoldDB" id="A0A0E3P5V8"/>
<dbReference type="Proteomes" id="UP000033111">
    <property type="component" value="Chromosome"/>
</dbReference>
<dbReference type="HOGENOM" id="CLU_089574_1_0_2"/>
<proteinExistence type="predicted"/>
<dbReference type="EMBL" id="CP009506">
    <property type="protein sequence ID" value="AKB28072.1"/>
    <property type="molecule type" value="Genomic_DNA"/>
</dbReference>
<reference evidence="2 3" key="1">
    <citation type="submission" date="2014-07" db="EMBL/GenBank/DDBJ databases">
        <title>Methanogenic archaea and the global carbon cycle.</title>
        <authorList>
            <person name="Henriksen J.R."/>
            <person name="Luke J."/>
            <person name="Reinhart S."/>
            <person name="Benedict M.N."/>
            <person name="Youngblut N.D."/>
            <person name="Metcalf M.E."/>
            <person name="Whitaker R.J."/>
            <person name="Metcalf W.W."/>
        </authorList>
    </citation>
    <scope>NUCLEOTIDE SEQUENCE [LARGE SCALE GENOMIC DNA]</scope>
    <source>
        <strain evidence="2 3">T4/M</strain>
    </source>
</reference>
<organism evidence="2 3">
    <name type="scientific">Methanosarcina siciliae T4/M</name>
    <dbReference type="NCBI Taxonomy" id="1434120"/>
    <lineage>
        <taxon>Archaea</taxon>
        <taxon>Methanobacteriati</taxon>
        <taxon>Methanobacteriota</taxon>
        <taxon>Stenosarchaea group</taxon>
        <taxon>Methanomicrobia</taxon>
        <taxon>Methanosarcinales</taxon>
        <taxon>Methanosarcinaceae</taxon>
        <taxon>Methanosarcina</taxon>
    </lineage>
</organism>
<dbReference type="PANTHER" id="PTHR44086:SF10">
    <property type="entry name" value="THIOSULFATE SULFURTRANSFERASE_RHODANESE-LIKE DOMAIN-CONTAINING PROTEIN 3"/>
    <property type="match status" value="1"/>
</dbReference>
<gene>
    <name evidence="2" type="ORF">MSSIT_1353</name>
</gene>
<dbReference type="KEGG" id="msw:MSSIT_1353"/>
<dbReference type="GeneID" id="24860177"/>
<evidence type="ECO:0000259" key="1">
    <source>
        <dbReference type="PROSITE" id="PS50206"/>
    </source>
</evidence>
<dbReference type="InterPro" id="IPR001763">
    <property type="entry name" value="Rhodanese-like_dom"/>
</dbReference>
<dbReference type="RefSeq" id="WP_048171224.1">
    <property type="nucleotide sequence ID" value="NZ_CP009506.1"/>
</dbReference>
<dbReference type="OrthoDB" id="135517at2157"/>
<feature type="domain" description="Rhodanese" evidence="1">
    <location>
        <begin position="74"/>
        <end position="174"/>
    </location>
</feature>
<evidence type="ECO:0000313" key="2">
    <source>
        <dbReference type="EMBL" id="AKB28072.1"/>
    </source>
</evidence>
<dbReference type="GO" id="GO:0004792">
    <property type="term" value="F:thiosulfate-cyanide sulfurtransferase activity"/>
    <property type="evidence" value="ECO:0007669"/>
    <property type="project" value="TreeGrafter"/>
</dbReference>
<dbReference type="Gene3D" id="3.40.250.10">
    <property type="entry name" value="Rhodanese-like domain"/>
    <property type="match status" value="1"/>
</dbReference>
<sequence>MNKQYLSGFTILIALLIIVPGIAEAVSETDYTEIDYTETDYTEADYTETDYTISVGYQNITPCVASETLEQKCVFILDVRTPAEHKHGHIGGAKLIPLKNVPAYDPVNLSDSQLLPNRMDELPKNKDIKVFVYCKAGNRGAAASQLIADAGYKNVYNIQGGIDSWVSGGCPIVFDPAEWTASYPSNL</sequence>
<dbReference type="SMART" id="SM00450">
    <property type="entry name" value="RHOD"/>
    <property type="match status" value="1"/>
</dbReference>
<dbReference type="InterPro" id="IPR036873">
    <property type="entry name" value="Rhodanese-like_dom_sf"/>
</dbReference>
<dbReference type="PROSITE" id="PS50206">
    <property type="entry name" value="RHODANESE_3"/>
    <property type="match status" value="1"/>
</dbReference>
<dbReference type="SUPFAM" id="SSF52821">
    <property type="entry name" value="Rhodanese/Cell cycle control phosphatase"/>
    <property type="match status" value="1"/>
</dbReference>
<accession>A0A0E3P5V8</accession>
<protein>
    <submittedName>
        <fullName evidence="2">Rhodanese-like domain protein</fullName>
    </submittedName>
</protein>
<evidence type="ECO:0000313" key="3">
    <source>
        <dbReference type="Proteomes" id="UP000033111"/>
    </source>
</evidence>